<dbReference type="InterPro" id="IPR057326">
    <property type="entry name" value="KR_dom"/>
</dbReference>
<reference evidence="5" key="1">
    <citation type="journal article" date="2019" name="Int. J. Syst. Evol. Microbiol.">
        <title>The Global Catalogue of Microorganisms (GCM) 10K type strain sequencing project: providing services to taxonomists for standard genome sequencing and annotation.</title>
        <authorList>
            <consortium name="The Broad Institute Genomics Platform"/>
            <consortium name="The Broad Institute Genome Sequencing Center for Infectious Disease"/>
            <person name="Wu L."/>
            <person name="Ma J."/>
        </authorList>
    </citation>
    <scope>NUCLEOTIDE SEQUENCE [LARGE SCALE GENOMIC DNA]</scope>
    <source>
        <strain evidence="5">KCTC 23701</strain>
    </source>
</reference>
<proteinExistence type="inferred from homology"/>
<dbReference type="Proteomes" id="UP000604737">
    <property type="component" value="Unassembled WGS sequence"/>
</dbReference>
<evidence type="ECO:0000256" key="1">
    <source>
        <dbReference type="ARBA" id="ARBA00006484"/>
    </source>
</evidence>
<feature type="domain" description="Ketoreductase" evidence="3">
    <location>
        <begin position="6"/>
        <end position="190"/>
    </location>
</feature>
<dbReference type="PRINTS" id="PR00081">
    <property type="entry name" value="GDHRDH"/>
</dbReference>
<comment type="similarity">
    <text evidence="1">Belongs to the short-chain dehydrogenases/reductases (SDR) family.</text>
</comment>
<dbReference type="SMART" id="SM00822">
    <property type="entry name" value="PKS_KR"/>
    <property type="match status" value="1"/>
</dbReference>
<dbReference type="InterPro" id="IPR002347">
    <property type="entry name" value="SDR_fam"/>
</dbReference>
<dbReference type="RefSeq" id="WP_189458616.1">
    <property type="nucleotide sequence ID" value="NZ_BMYO01000001.1"/>
</dbReference>
<dbReference type="Gene3D" id="3.40.50.720">
    <property type="entry name" value="NAD(P)-binding Rossmann-like Domain"/>
    <property type="match status" value="1"/>
</dbReference>
<dbReference type="InterPro" id="IPR020904">
    <property type="entry name" value="Sc_DH/Rdtase_CS"/>
</dbReference>
<dbReference type="PROSITE" id="PS00061">
    <property type="entry name" value="ADH_SHORT"/>
    <property type="match status" value="1"/>
</dbReference>
<sequence>MRLKGKVAIITGGASGIGYATAKKFAAEGARVAVCDVNQKGIDDVVSELVAGGAEASGHLVDVTNREQIAAMVDGVKAGFGRIDVLVNNAGIVLDAQLVKMTDDQFDQVIDINLKGVYNCTRAVVETMVAQGGGVILNASSVVGVYGNFGQTNYAASKFGVIGFVKTWAKELGKKGIRANAVCPGFVATPILKSMPEKVIAALEERVPMRRLAQPEEIANVYAFLASDEASYINGAAIEVTGGLTL</sequence>
<evidence type="ECO:0000313" key="5">
    <source>
        <dbReference type="Proteomes" id="UP000604737"/>
    </source>
</evidence>
<evidence type="ECO:0000313" key="4">
    <source>
        <dbReference type="EMBL" id="GHD57268.1"/>
    </source>
</evidence>
<dbReference type="NCBIfam" id="NF009466">
    <property type="entry name" value="PRK12826.1-2"/>
    <property type="match status" value="1"/>
</dbReference>
<name>A0ABQ3GVS0_9NEIS</name>
<dbReference type="SUPFAM" id="SSF51735">
    <property type="entry name" value="NAD(P)-binding Rossmann-fold domains"/>
    <property type="match status" value="1"/>
</dbReference>
<protein>
    <submittedName>
        <fullName evidence="4">Beta-ketoacyl-ACP reductase</fullName>
    </submittedName>
</protein>
<dbReference type="InterPro" id="IPR036291">
    <property type="entry name" value="NAD(P)-bd_dom_sf"/>
</dbReference>
<dbReference type="PANTHER" id="PTHR42760">
    <property type="entry name" value="SHORT-CHAIN DEHYDROGENASES/REDUCTASES FAMILY MEMBER"/>
    <property type="match status" value="1"/>
</dbReference>
<comment type="caution">
    <text evidence="4">The sequence shown here is derived from an EMBL/GenBank/DDBJ whole genome shotgun (WGS) entry which is preliminary data.</text>
</comment>
<accession>A0ABQ3GVS0</accession>
<organism evidence="4 5">
    <name type="scientific">Jeongeupia chitinilytica</name>
    <dbReference type="NCBI Taxonomy" id="1041641"/>
    <lineage>
        <taxon>Bacteria</taxon>
        <taxon>Pseudomonadati</taxon>
        <taxon>Pseudomonadota</taxon>
        <taxon>Betaproteobacteria</taxon>
        <taxon>Neisseriales</taxon>
        <taxon>Chitinibacteraceae</taxon>
        <taxon>Jeongeupia</taxon>
    </lineage>
</organism>
<evidence type="ECO:0000259" key="3">
    <source>
        <dbReference type="SMART" id="SM00822"/>
    </source>
</evidence>
<dbReference type="EMBL" id="BMYO01000001">
    <property type="protein sequence ID" value="GHD57268.1"/>
    <property type="molecule type" value="Genomic_DNA"/>
</dbReference>
<keyword evidence="5" id="KW-1185">Reference proteome</keyword>
<gene>
    <name evidence="4" type="ORF">GCM10007350_05700</name>
</gene>
<dbReference type="CDD" id="cd05333">
    <property type="entry name" value="BKR_SDR_c"/>
    <property type="match status" value="1"/>
</dbReference>
<dbReference type="Pfam" id="PF13561">
    <property type="entry name" value="adh_short_C2"/>
    <property type="match status" value="1"/>
</dbReference>
<dbReference type="PANTHER" id="PTHR42760:SF83">
    <property type="entry name" value="(3R)-3-HYDROXYACYL-COA DEHYDROGENASE"/>
    <property type="match status" value="1"/>
</dbReference>
<keyword evidence="2" id="KW-0560">Oxidoreductase</keyword>
<dbReference type="PRINTS" id="PR00080">
    <property type="entry name" value="SDRFAMILY"/>
</dbReference>
<evidence type="ECO:0000256" key="2">
    <source>
        <dbReference type="ARBA" id="ARBA00023002"/>
    </source>
</evidence>
<dbReference type="NCBIfam" id="NF005559">
    <property type="entry name" value="PRK07231.1"/>
    <property type="match status" value="1"/>
</dbReference>